<name>A0A0U5H6I7_9EURY</name>
<dbReference type="AlphaFoldDB" id="A0A0U5H6I7"/>
<dbReference type="GO" id="GO:0005829">
    <property type="term" value="C:cytosol"/>
    <property type="evidence" value="ECO:0007669"/>
    <property type="project" value="TreeGrafter"/>
</dbReference>
<dbReference type="SUPFAM" id="SSF54637">
    <property type="entry name" value="Thioesterase/thiol ester dehydrase-isomerase"/>
    <property type="match status" value="1"/>
</dbReference>
<dbReference type="InterPro" id="IPR040170">
    <property type="entry name" value="Cytosol_ACT"/>
</dbReference>
<dbReference type="GO" id="GO:0009062">
    <property type="term" value="P:fatty acid catabolic process"/>
    <property type="evidence" value="ECO:0007669"/>
    <property type="project" value="TreeGrafter"/>
</dbReference>
<dbReference type="InterPro" id="IPR033120">
    <property type="entry name" value="HOTDOG_ACOT"/>
</dbReference>
<dbReference type="PANTHER" id="PTHR11049:SF24">
    <property type="entry name" value="CYTOSOLIC ACYL COENZYME A THIOESTER HYDROLASE"/>
    <property type="match status" value="1"/>
</dbReference>
<feature type="domain" description="HotDog ACOT-type" evidence="2">
    <location>
        <begin position="5"/>
        <end position="117"/>
    </location>
</feature>
<keyword evidence="1" id="KW-0378">Hydrolase</keyword>
<keyword evidence="4" id="KW-1185">Reference proteome</keyword>
<dbReference type="InterPro" id="IPR006683">
    <property type="entry name" value="Thioestr_dom"/>
</dbReference>
<dbReference type="KEGG" id="hhb:Hhub_3656"/>
<dbReference type="GeneID" id="26660247"/>
<proteinExistence type="predicted"/>
<reference evidence="4" key="1">
    <citation type="journal article" date="2016" name="Environ. Microbiol.">
        <title>The complete genome of a viable archaeum isolated from 123-million-year-old rock salt.</title>
        <authorList>
            <person name="Jaakkola S.T."/>
            <person name="Pfeiffer F."/>
            <person name="Ravantti J.J."/>
            <person name="Guo Q."/>
            <person name="Liu Y."/>
            <person name="Chen X."/>
            <person name="Ma H."/>
            <person name="Yang C."/>
            <person name="Oksanen H.M."/>
            <person name="Bamford D.H."/>
        </authorList>
    </citation>
    <scope>NUCLEOTIDE SEQUENCE</scope>
    <source>
        <strain evidence="4">JI20-1</strain>
    </source>
</reference>
<evidence type="ECO:0000313" key="4">
    <source>
        <dbReference type="Proteomes" id="UP000066737"/>
    </source>
</evidence>
<dbReference type="CDD" id="cd03442">
    <property type="entry name" value="BFIT_BACH"/>
    <property type="match status" value="1"/>
</dbReference>
<dbReference type="InterPro" id="IPR029069">
    <property type="entry name" value="HotDog_dom_sf"/>
</dbReference>
<dbReference type="Proteomes" id="UP000066737">
    <property type="component" value="Chromosome I"/>
</dbReference>
<dbReference type="PANTHER" id="PTHR11049">
    <property type="entry name" value="ACYL COENZYME A THIOESTER HYDROLASE"/>
    <property type="match status" value="1"/>
</dbReference>
<dbReference type="Pfam" id="PF03061">
    <property type="entry name" value="4HBT"/>
    <property type="match status" value="1"/>
</dbReference>
<dbReference type="GO" id="GO:0006637">
    <property type="term" value="P:acyl-CoA metabolic process"/>
    <property type="evidence" value="ECO:0007669"/>
    <property type="project" value="TreeGrafter"/>
</dbReference>
<dbReference type="OrthoDB" id="15030at2157"/>
<dbReference type="GO" id="GO:0052816">
    <property type="term" value="F:long-chain fatty acyl-CoA hydrolase activity"/>
    <property type="evidence" value="ECO:0007669"/>
    <property type="project" value="TreeGrafter"/>
</dbReference>
<sequence>MPTVSETYIENRVRVQPDDTNNYASAHGGNVVKWMDEVGAMSAMRLAGATCVTARINGLDFERPIPQGDICIIESYAYDAGTSSVRVRLRAFREDPRTGETEQTTSSHFVFVAVDEDMKPTTVPELSVETDRDRRLEQEALASEGTD</sequence>
<dbReference type="PROSITE" id="PS51770">
    <property type="entry name" value="HOTDOG_ACOT"/>
    <property type="match status" value="1"/>
</dbReference>
<protein>
    <submittedName>
        <fullName evidence="3">Thioesterase domain protein</fullName>
    </submittedName>
</protein>
<accession>A0A0U5H6I7</accession>
<evidence type="ECO:0000259" key="2">
    <source>
        <dbReference type="PROSITE" id="PS51770"/>
    </source>
</evidence>
<dbReference type="STRING" id="1407499.HHUB_3656"/>
<evidence type="ECO:0000256" key="1">
    <source>
        <dbReference type="ARBA" id="ARBA00022801"/>
    </source>
</evidence>
<dbReference type="Gene3D" id="3.10.129.10">
    <property type="entry name" value="Hotdog Thioesterase"/>
    <property type="match status" value="1"/>
</dbReference>
<organism evidence="3 4">
    <name type="scientific">Halobacterium hubeiense</name>
    <dbReference type="NCBI Taxonomy" id="1407499"/>
    <lineage>
        <taxon>Archaea</taxon>
        <taxon>Methanobacteriati</taxon>
        <taxon>Methanobacteriota</taxon>
        <taxon>Stenosarchaea group</taxon>
        <taxon>Halobacteria</taxon>
        <taxon>Halobacteriales</taxon>
        <taxon>Halobacteriaceae</taxon>
        <taxon>Halobacterium</taxon>
    </lineage>
</organism>
<gene>
    <name evidence="3" type="ORF">HHUB_3656</name>
</gene>
<dbReference type="RefSeq" id="WP_059057966.1">
    <property type="nucleotide sequence ID" value="NZ_CEML01000001.1"/>
</dbReference>
<dbReference type="EMBL" id="LN831302">
    <property type="protein sequence ID" value="CQH62148.1"/>
    <property type="molecule type" value="Genomic_DNA"/>
</dbReference>
<evidence type="ECO:0000313" key="3">
    <source>
        <dbReference type="EMBL" id="CQH62148.1"/>
    </source>
</evidence>